<keyword evidence="9" id="KW-1185">Reference proteome</keyword>
<keyword evidence="5" id="KW-0813">Transport</keyword>
<dbReference type="EMBL" id="ADVL01000243">
    <property type="protein sequence ID" value="EFH12309.1"/>
    <property type="molecule type" value="Genomic_DNA"/>
</dbReference>
<organism evidence="8 9">
    <name type="scientific">Pseudoroseomonas cervicalis ATCC 49957</name>
    <dbReference type="NCBI Taxonomy" id="525371"/>
    <lineage>
        <taxon>Bacteria</taxon>
        <taxon>Pseudomonadati</taxon>
        <taxon>Pseudomonadota</taxon>
        <taxon>Alphaproteobacteria</taxon>
        <taxon>Acetobacterales</taxon>
        <taxon>Roseomonadaceae</taxon>
        <taxon>Roseomonas</taxon>
    </lineage>
</organism>
<evidence type="ECO:0000256" key="2">
    <source>
        <dbReference type="ARBA" id="ARBA00022692"/>
    </source>
</evidence>
<dbReference type="CDD" id="cd06261">
    <property type="entry name" value="TM_PBP2"/>
    <property type="match status" value="1"/>
</dbReference>
<evidence type="ECO:0000256" key="3">
    <source>
        <dbReference type="ARBA" id="ARBA00022989"/>
    </source>
</evidence>
<dbReference type="AlphaFoldDB" id="D5RK59"/>
<feature type="transmembrane region" description="Helical" evidence="5">
    <location>
        <begin position="287"/>
        <end position="306"/>
    </location>
</feature>
<dbReference type="NCBIfam" id="NF038017">
    <property type="entry name" value="ABC_perm1"/>
    <property type="match status" value="1"/>
</dbReference>
<feature type="domain" description="ABC transmembrane type-1" evidence="7">
    <location>
        <begin position="208"/>
        <end position="404"/>
    </location>
</feature>
<dbReference type="InterPro" id="IPR000515">
    <property type="entry name" value="MetI-like"/>
</dbReference>
<keyword evidence="2 5" id="KW-0812">Transmembrane</keyword>
<dbReference type="InterPro" id="IPR049783">
    <property type="entry name" value="ABC_perm_TupB-like"/>
</dbReference>
<evidence type="ECO:0000313" key="9">
    <source>
        <dbReference type="Proteomes" id="UP000005324"/>
    </source>
</evidence>
<keyword evidence="3 5" id="KW-1133">Transmembrane helix</keyword>
<feature type="non-terminal residue" evidence="8">
    <location>
        <position position="1"/>
    </location>
</feature>
<evidence type="ECO:0000256" key="6">
    <source>
        <dbReference type="SAM" id="MobiDB-lite"/>
    </source>
</evidence>
<reference evidence="8 9" key="1">
    <citation type="submission" date="2010-04" db="EMBL/GenBank/DDBJ databases">
        <authorList>
            <person name="Qin X."/>
            <person name="Bachman B."/>
            <person name="Battles P."/>
            <person name="Bell A."/>
            <person name="Bess C."/>
            <person name="Bickham C."/>
            <person name="Chaboub L."/>
            <person name="Chen D."/>
            <person name="Coyle M."/>
            <person name="Deiros D.R."/>
            <person name="Dinh H."/>
            <person name="Forbes L."/>
            <person name="Fowler G."/>
            <person name="Francisco L."/>
            <person name="Fu Q."/>
            <person name="Gubbala S."/>
            <person name="Hale W."/>
            <person name="Han Y."/>
            <person name="Hemphill L."/>
            <person name="Highlander S.K."/>
            <person name="Hirani K."/>
            <person name="Hogues M."/>
            <person name="Jackson L."/>
            <person name="Jakkamsetti A."/>
            <person name="Javaid M."/>
            <person name="Jiang H."/>
            <person name="Korchina V."/>
            <person name="Kovar C."/>
            <person name="Lara F."/>
            <person name="Lee S."/>
            <person name="Mata R."/>
            <person name="Mathew T."/>
            <person name="Moen C."/>
            <person name="Morales K."/>
            <person name="Munidasa M."/>
            <person name="Nazareth L."/>
            <person name="Ngo R."/>
            <person name="Nguyen L."/>
            <person name="Okwuonu G."/>
            <person name="Ongeri F."/>
            <person name="Patil S."/>
            <person name="Petrosino J."/>
            <person name="Pham C."/>
            <person name="Pham P."/>
            <person name="Pu L.-L."/>
            <person name="Puazo M."/>
            <person name="Raj R."/>
            <person name="Reid J."/>
            <person name="Rouhana J."/>
            <person name="Saada N."/>
            <person name="Shang Y."/>
            <person name="Simmons D."/>
            <person name="Thornton R."/>
            <person name="Warren J."/>
            <person name="Weissenberger G."/>
            <person name="Zhang J."/>
            <person name="Zhang L."/>
            <person name="Zhou C."/>
            <person name="Zhu D."/>
            <person name="Muzny D."/>
            <person name="Worley K."/>
            <person name="Gibbs R."/>
        </authorList>
    </citation>
    <scope>NUCLEOTIDE SEQUENCE [LARGE SCALE GENOMIC DNA]</scope>
    <source>
        <strain evidence="8 9">ATCC 49957</strain>
    </source>
</reference>
<gene>
    <name evidence="8" type="ORF">HMPREF0731_1469</name>
</gene>
<dbReference type="Proteomes" id="UP000005324">
    <property type="component" value="Unassembled WGS sequence"/>
</dbReference>
<feature type="compositionally biased region" description="Low complexity" evidence="6">
    <location>
        <begin position="15"/>
        <end position="77"/>
    </location>
</feature>
<dbReference type="GO" id="GO:0005886">
    <property type="term" value="C:plasma membrane"/>
    <property type="evidence" value="ECO:0007669"/>
    <property type="project" value="UniProtKB-SubCell"/>
</dbReference>
<dbReference type="PANTHER" id="PTHR43632:SF1">
    <property type="entry name" value="PERMEASE COMPONENT OF TUNGSTATE ABC TRANSPORTER"/>
    <property type="match status" value="1"/>
</dbReference>
<evidence type="ECO:0000259" key="7">
    <source>
        <dbReference type="PROSITE" id="PS50928"/>
    </source>
</evidence>
<evidence type="ECO:0000256" key="5">
    <source>
        <dbReference type="RuleBase" id="RU363032"/>
    </source>
</evidence>
<feature type="transmembrane region" description="Helical" evidence="5">
    <location>
        <begin position="337"/>
        <end position="363"/>
    </location>
</feature>
<dbReference type="Gene3D" id="1.10.3720.10">
    <property type="entry name" value="MetI-like"/>
    <property type="match status" value="1"/>
</dbReference>
<dbReference type="HOGENOM" id="CLU_668238_0_0_5"/>
<dbReference type="InterPro" id="IPR035906">
    <property type="entry name" value="MetI-like_sf"/>
</dbReference>
<sequence length="411" mass="41881">GCRLRPIADSTQPRASSPASVSVALPSCSRPASPAPHSHSPPSGARSAATSARASSPSRAGSSSRTATASSLAARRSVQPGARGSSTSRPRPGAASSGGAIQPAGYGAPGFGVPSGNGPGEAFCVMANPFWLPGRMVRYGKDILDSRLAKPEAARAAPGWQMPANAAGAGLAGCRPARHLRRMQDMAAGFSLALGLITGGDREFWGIVALSLRVSGSAALAAFLLGVPLAALLAIARFRGRAGLLLLAHALLGLPPVVVGLACYLLLSRSGPLGALGWLFQPQGMVLAQSVLALPIVTALAHRVLAPLWEEVRDPLRIDGASLPRCAFELARMGRPALATVFLAAFGRAIAEVGAILIVGGNIRGETRTMTTAIALETQKGDLPLALALGLVLLLLCLAVSAATLLLDRRG</sequence>
<comment type="caution">
    <text evidence="8">The sequence shown here is derived from an EMBL/GenBank/DDBJ whole genome shotgun (WGS) entry which is preliminary data.</text>
</comment>
<feature type="region of interest" description="Disordered" evidence="6">
    <location>
        <begin position="1"/>
        <end position="101"/>
    </location>
</feature>
<keyword evidence="4 5" id="KW-0472">Membrane</keyword>
<accession>D5RK59</accession>
<feature type="transmembrane region" description="Helical" evidence="5">
    <location>
        <begin position="214"/>
        <end position="236"/>
    </location>
</feature>
<feature type="transmembrane region" description="Helical" evidence="5">
    <location>
        <begin position="383"/>
        <end position="407"/>
    </location>
</feature>
<dbReference type="Pfam" id="PF00528">
    <property type="entry name" value="BPD_transp_1"/>
    <property type="match status" value="1"/>
</dbReference>
<dbReference type="PROSITE" id="PS50928">
    <property type="entry name" value="ABC_TM1"/>
    <property type="match status" value="1"/>
</dbReference>
<evidence type="ECO:0000256" key="1">
    <source>
        <dbReference type="ARBA" id="ARBA00004651"/>
    </source>
</evidence>
<protein>
    <submittedName>
        <fullName evidence="8">ABC transporter, permease protein</fullName>
    </submittedName>
</protein>
<dbReference type="PANTHER" id="PTHR43632">
    <property type="entry name" value="PERMEASE COMPONENT OF TUNGSTATE ABC TRANSPORTER"/>
    <property type="match status" value="1"/>
</dbReference>
<feature type="transmembrane region" description="Helical" evidence="5">
    <location>
        <begin position="243"/>
        <end position="267"/>
    </location>
</feature>
<proteinExistence type="inferred from homology"/>
<evidence type="ECO:0000313" key="8">
    <source>
        <dbReference type="EMBL" id="EFH12309.1"/>
    </source>
</evidence>
<dbReference type="SUPFAM" id="SSF161098">
    <property type="entry name" value="MetI-like"/>
    <property type="match status" value="1"/>
</dbReference>
<comment type="similarity">
    <text evidence="5">Belongs to the binding-protein-dependent transport system permease family.</text>
</comment>
<evidence type="ECO:0000256" key="4">
    <source>
        <dbReference type="ARBA" id="ARBA00023136"/>
    </source>
</evidence>
<dbReference type="GO" id="GO:0055085">
    <property type="term" value="P:transmembrane transport"/>
    <property type="evidence" value="ECO:0007669"/>
    <property type="project" value="InterPro"/>
</dbReference>
<name>D5RK59_9PROT</name>
<comment type="subcellular location">
    <subcellularLocation>
        <location evidence="1 5">Cell membrane</location>
        <topology evidence="1 5">Multi-pass membrane protein</topology>
    </subcellularLocation>
</comment>